<protein>
    <recommendedName>
        <fullName evidence="2">dTDP-4-dehydrorhamnose reductase</fullName>
        <ecNumber evidence="2">1.1.1.133</ecNumber>
    </recommendedName>
</protein>
<dbReference type="EMBL" id="LT629695">
    <property type="protein sequence ID" value="SDH81455.1"/>
    <property type="molecule type" value="Genomic_DNA"/>
</dbReference>
<dbReference type="SUPFAM" id="SSF51735">
    <property type="entry name" value="NAD(P)-binding Rossmann-fold domains"/>
    <property type="match status" value="1"/>
</dbReference>
<comment type="similarity">
    <text evidence="1 2">Belongs to the dTDP-4-dehydrorhamnose reductase family.</text>
</comment>
<dbReference type="GO" id="GO:0008831">
    <property type="term" value="F:dTDP-4-dehydrorhamnose reductase activity"/>
    <property type="evidence" value="ECO:0007669"/>
    <property type="project" value="UniProtKB-EC"/>
</dbReference>
<dbReference type="CDD" id="cd05254">
    <property type="entry name" value="dTDP_HR_like_SDR_e"/>
    <property type="match status" value="1"/>
</dbReference>
<sequence length="281" mass="29713">MRILLVGANGMLGHDLRGALEHHDVVPVGSRELDVRDAAACVTAAEGFDVIVNASAENGVDAAEADDTSARAVNGDGPEHLALAAAAAGARLVHVSTDYVFDGTATSPYPEDAPRNPLSAYGRSKADGEVRALAANHKTVVVRTAWLYGRNGSSFASTMLRLAGERDTLQVVDDQRGQPTYTRDLAEQIAAVIDAGVERAVLHGTSSGETTWFGFARAIFEEAGLDPERVLPTDSTAFQRPAPRPTYSVLGHDAWAAHGLSPIRDWREALADAVARGDLHA</sequence>
<evidence type="ECO:0000313" key="5">
    <source>
        <dbReference type="Proteomes" id="UP000198822"/>
    </source>
</evidence>
<evidence type="ECO:0000256" key="1">
    <source>
        <dbReference type="ARBA" id="ARBA00010944"/>
    </source>
</evidence>
<dbReference type="UniPathway" id="UPA00124"/>
<dbReference type="Pfam" id="PF04321">
    <property type="entry name" value="RmlD_sub_bind"/>
    <property type="match status" value="1"/>
</dbReference>
<dbReference type="OrthoDB" id="9803892at2"/>
<comment type="pathway">
    <text evidence="2">Carbohydrate biosynthesis; dTDP-L-rhamnose biosynthesis.</text>
</comment>
<evidence type="ECO:0000259" key="3">
    <source>
        <dbReference type="Pfam" id="PF04321"/>
    </source>
</evidence>
<evidence type="ECO:0000256" key="2">
    <source>
        <dbReference type="RuleBase" id="RU364082"/>
    </source>
</evidence>
<dbReference type="RefSeq" id="WP_092505432.1">
    <property type="nucleotide sequence ID" value="NZ_LT629695.1"/>
</dbReference>
<feature type="domain" description="RmlD-like substrate binding" evidence="3">
    <location>
        <begin position="1"/>
        <end position="276"/>
    </location>
</feature>
<name>A0A1G8FH82_9MICO</name>
<dbReference type="AlphaFoldDB" id="A0A1G8FH82"/>
<reference evidence="5" key="1">
    <citation type="submission" date="2016-10" db="EMBL/GenBank/DDBJ databases">
        <authorList>
            <person name="Varghese N."/>
            <person name="Submissions S."/>
        </authorList>
    </citation>
    <scope>NUCLEOTIDE SEQUENCE [LARGE SCALE GENOMIC DNA]</scope>
    <source>
        <strain evidence="5">DSM 22002</strain>
    </source>
</reference>
<dbReference type="Proteomes" id="UP000198822">
    <property type="component" value="Chromosome I"/>
</dbReference>
<dbReference type="InterPro" id="IPR005913">
    <property type="entry name" value="dTDP_dehydrorham_reduct"/>
</dbReference>
<keyword evidence="2" id="KW-0560">Oxidoreductase</keyword>
<dbReference type="EC" id="1.1.1.133" evidence="2"/>
<dbReference type="PANTHER" id="PTHR10491:SF4">
    <property type="entry name" value="METHIONINE ADENOSYLTRANSFERASE 2 SUBUNIT BETA"/>
    <property type="match status" value="1"/>
</dbReference>
<dbReference type="InterPro" id="IPR036291">
    <property type="entry name" value="NAD(P)-bd_dom_sf"/>
</dbReference>
<keyword evidence="5" id="KW-1185">Reference proteome</keyword>
<dbReference type="STRING" id="399736.SAMN04489720_2476"/>
<dbReference type="GO" id="GO:0005829">
    <property type="term" value="C:cytosol"/>
    <property type="evidence" value="ECO:0007669"/>
    <property type="project" value="TreeGrafter"/>
</dbReference>
<dbReference type="NCBIfam" id="TIGR01214">
    <property type="entry name" value="rmlD"/>
    <property type="match status" value="1"/>
</dbReference>
<keyword evidence="2" id="KW-0521">NADP</keyword>
<dbReference type="InterPro" id="IPR029903">
    <property type="entry name" value="RmlD-like-bd"/>
</dbReference>
<dbReference type="Gene3D" id="3.40.50.720">
    <property type="entry name" value="NAD(P)-binding Rossmann-like Domain"/>
    <property type="match status" value="1"/>
</dbReference>
<dbReference type="Gene3D" id="3.90.25.10">
    <property type="entry name" value="UDP-galactose 4-epimerase, domain 1"/>
    <property type="match status" value="1"/>
</dbReference>
<dbReference type="PANTHER" id="PTHR10491">
    <property type="entry name" value="DTDP-4-DEHYDRORHAMNOSE REDUCTASE"/>
    <property type="match status" value="1"/>
</dbReference>
<organism evidence="4 5">
    <name type="scientific">Agrococcus jejuensis</name>
    <dbReference type="NCBI Taxonomy" id="399736"/>
    <lineage>
        <taxon>Bacteria</taxon>
        <taxon>Bacillati</taxon>
        <taxon>Actinomycetota</taxon>
        <taxon>Actinomycetes</taxon>
        <taxon>Micrococcales</taxon>
        <taxon>Microbacteriaceae</taxon>
        <taxon>Agrococcus</taxon>
    </lineage>
</organism>
<proteinExistence type="inferred from homology"/>
<comment type="function">
    <text evidence="2">Catalyzes the reduction of dTDP-6-deoxy-L-lyxo-4-hexulose to yield dTDP-L-rhamnose.</text>
</comment>
<gene>
    <name evidence="4" type="ORF">SAMN04489720_2476</name>
</gene>
<evidence type="ECO:0000313" key="4">
    <source>
        <dbReference type="EMBL" id="SDH81455.1"/>
    </source>
</evidence>
<dbReference type="GO" id="GO:0019305">
    <property type="term" value="P:dTDP-rhamnose biosynthetic process"/>
    <property type="evidence" value="ECO:0007669"/>
    <property type="project" value="UniProtKB-UniPathway"/>
</dbReference>
<accession>A0A1G8FH82</accession>